<evidence type="ECO:0000313" key="2">
    <source>
        <dbReference type="EMBL" id="OJJ35558.1"/>
    </source>
</evidence>
<protein>
    <submittedName>
        <fullName evidence="2">Uncharacterized protein</fullName>
    </submittedName>
</protein>
<gene>
    <name evidence="2" type="ORF">ASPWEDRAFT_514781</name>
</gene>
<name>A0A1L9RL47_ASPWE</name>
<keyword evidence="1" id="KW-0812">Transmembrane</keyword>
<organism evidence="2 3">
    <name type="scientific">Aspergillus wentii DTO 134E9</name>
    <dbReference type="NCBI Taxonomy" id="1073089"/>
    <lineage>
        <taxon>Eukaryota</taxon>
        <taxon>Fungi</taxon>
        <taxon>Dikarya</taxon>
        <taxon>Ascomycota</taxon>
        <taxon>Pezizomycotina</taxon>
        <taxon>Eurotiomycetes</taxon>
        <taxon>Eurotiomycetidae</taxon>
        <taxon>Eurotiales</taxon>
        <taxon>Aspergillaceae</taxon>
        <taxon>Aspergillus</taxon>
        <taxon>Aspergillus subgen. Cremei</taxon>
    </lineage>
</organism>
<sequence>MWGKRKDRRNTTRIHGTEKYLDDVHWLLLIAIEIIICWVSANIFPIPSGTVKISIMKLSMLLNTLYLSYDRIYHVISRMISFSMRGTPCFDPPYPQPTSWPPQRGWPVFNTPDNEYAGQPFVNR</sequence>
<dbReference type="GeneID" id="63753446"/>
<keyword evidence="3" id="KW-1185">Reference proteome</keyword>
<dbReference type="EMBL" id="KV878212">
    <property type="protein sequence ID" value="OJJ35558.1"/>
    <property type="molecule type" value="Genomic_DNA"/>
</dbReference>
<dbReference type="VEuPathDB" id="FungiDB:ASPWEDRAFT_514781"/>
<reference evidence="3" key="1">
    <citation type="journal article" date="2017" name="Genome Biol.">
        <title>Comparative genomics reveals high biological diversity and specific adaptations in the industrially and medically important fungal genus Aspergillus.</title>
        <authorList>
            <person name="de Vries R.P."/>
            <person name="Riley R."/>
            <person name="Wiebenga A."/>
            <person name="Aguilar-Osorio G."/>
            <person name="Amillis S."/>
            <person name="Uchima C.A."/>
            <person name="Anderluh G."/>
            <person name="Asadollahi M."/>
            <person name="Askin M."/>
            <person name="Barry K."/>
            <person name="Battaglia E."/>
            <person name="Bayram O."/>
            <person name="Benocci T."/>
            <person name="Braus-Stromeyer S.A."/>
            <person name="Caldana C."/>
            <person name="Canovas D."/>
            <person name="Cerqueira G.C."/>
            <person name="Chen F."/>
            <person name="Chen W."/>
            <person name="Choi C."/>
            <person name="Clum A."/>
            <person name="Dos Santos R.A."/>
            <person name="Damasio A.R."/>
            <person name="Diallinas G."/>
            <person name="Emri T."/>
            <person name="Fekete E."/>
            <person name="Flipphi M."/>
            <person name="Freyberg S."/>
            <person name="Gallo A."/>
            <person name="Gournas C."/>
            <person name="Habgood R."/>
            <person name="Hainaut M."/>
            <person name="Harispe M.L."/>
            <person name="Henrissat B."/>
            <person name="Hilden K.S."/>
            <person name="Hope R."/>
            <person name="Hossain A."/>
            <person name="Karabika E."/>
            <person name="Karaffa L."/>
            <person name="Karanyi Z."/>
            <person name="Krasevec N."/>
            <person name="Kuo A."/>
            <person name="Kusch H."/>
            <person name="LaButti K."/>
            <person name="Lagendijk E.L."/>
            <person name="Lapidus A."/>
            <person name="Levasseur A."/>
            <person name="Lindquist E."/>
            <person name="Lipzen A."/>
            <person name="Logrieco A.F."/>
            <person name="MacCabe A."/>
            <person name="Maekelae M.R."/>
            <person name="Malavazi I."/>
            <person name="Melin P."/>
            <person name="Meyer V."/>
            <person name="Mielnichuk N."/>
            <person name="Miskei M."/>
            <person name="Molnar A.P."/>
            <person name="Mule G."/>
            <person name="Ngan C.Y."/>
            <person name="Orejas M."/>
            <person name="Orosz E."/>
            <person name="Ouedraogo J.P."/>
            <person name="Overkamp K.M."/>
            <person name="Park H.-S."/>
            <person name="Perrone G."/>
            <person name="Piumi F."/>
            <person name="Punt P.J."/>
            <person name="Ram A.F."/>
            <person name="Ramon A."/>
            <person name="Rauscher S."/>
            <person name="Record E."/>
            <person name="Riano-Pachon D.M."/>
            <person name="Robert V."/>
            <person name="Roehrig J."/>
            <person name="Ruller R."/>
            <person name="Salamov A."/>
            <person name="Salih N.S."/>
            <person name="Samson R.A."/>
            <person name="Sandor E."/>
            <person name="Sanguinetti M."/>
            <person name="Schuetze T."/>
            <person name="Sepcic K."/>
            <person name="Shelest E."/>
            <person name="Sherlock G."/>
            <person name="Sophianopoulou V."/>
            <person name="Squina F.M."/>
            <person name="Sun H."/>
            <person name="Susca A."/>
            <person name="Todd R.B."/>
            <person name="Tsang A."/>
            <person name="Unkles S.E."/>
            <person name="van de Wiele N."/>
            <person name="van Rossen-Uffink D."/>
            <person name="Oliveira J.V."/>
            <person name="Vesth T.C."/>
            <person name="Visser J."/>
            <person name="Yu J.-H."/>
            <person name="Zhou M."/>
            <person name="Andersen M.R."/>
            <person name="Archer D.B."/>
            <person name="Baker S.E."/>
            <person name="Benoit I."/>
            <person name="Brakhage A.A."/>
            <person name="Braus G.H."/>
            <person name="Fischer R."/>
            <person name="Frisvad J.C."/>
            <person name="Goldman G.H."/>
            <person name="Houbraken J."/>
            <person name="Oakley B."/>
            <person name="Pocsi I."/>
            <person name="Scazzocchio C."/>
            <person name="Seiboth B."/>
            <person name="vanKuyk P.A."/>
            <person name="Wortman J."/>
            <person name="Dyer P.S."/>
            <person name="Grigoriev I.V."/>
        </authorList>
    </citation>
    <scope>NUCLEOTIDE SEQUENCE [LARGE SCALE GENOMIC DNA]</scope>
    <source>
        <strain evidence="3">DTO 134E9</strain>
    </source>
</reference>
<keyword evidence="1" id="KW-1133">Transmembrane helix</keyword>
<dbReference type="AlphaFoldDB" id="A0A1L9RL47"/>
<proteinExistence type="predicted"/>
<dbReference type="Proteomes" id="UP000184383">
    <property type="component" value="Unassembled WGS sequence"/>
</dbReference>
<feature type="transmembrane region" description="Helical" evidence="1">
    <location>
        <begin position="20"/>
        <end position="41"/>
    </location>
</feature>
<evidence type="ECO:0000256" key="1">
    <source>
        <dbReference type="SAM" id="Phobius"/>
    </source>
</evidence>
<dbReference type="RefSeq" id="XP_040689234.1">
    <property type="nucleotide sequence ID" value="XM_040837598.1"/>
</dbReference>
<accession>A0A1L9RL47</accession>
<evidence type="ECO:0000313" key="3">
    <source>
        <dbReference type="Proteomes" id="UP000184383"/>
    </source>
</evidence>
<keyword evidence="1" id="KW-0472">Membrane</keyword>